<dbReference type="PANTHER" id="PTHR30041">
    <property type="entry name" value="ARSENATE REDUCTASE"/>
    <property type="match status" value="1"/>
</dbReference>
<dbReference type="InterPro" id="IPR036249">
    <property type="entry name" value="Thioredoxin-like_sf"/>
</dbReference>
<evidence type="ECO:0000256" key="1">
    <source>
        <dbReference type="PROSITE-ProRule" id="PRU01282"/>
    </source>
</evidence>
<keyword evidence="3" id="KW-1185">Reference proteome</keyword>
<dbReference type="CDD" id="cd03036">
    <property type="entry name" value="ArsC_like"/>
    <property type="match status" value="1"/>
</dbReference>
<dbReference type="AlphaFoldDB" id="A0A917BAS1"/>
<dbReference type="Gene3D" id="3.40.30.10">
    <property type="entry name" value="Glutaredoxin"/>
    <property type="match status" value="1"/>
</dbReference>
<accession>A0A917BAS1</accession>
<protein>
    <recommendedName>
        <fullName evidence="4">Arsenate reductase</fullName>
    </recommendedName>
</protein>
<evidence type="ECO:0000313" key="2">
    <source>
        <dbReference type="EMBL" id="GGF32383.1"/>
    </source>
</evidence>
<comment type="similarity">
    <text evidence="1">Belongs to the ArsC family.</text>
</comment>
<dbReference type="Pfam" id="PF03960">
    <property type="entry name" value="ArsC"/>
    <property type="match status" value="1"/>
</dbReference>
<organism evidence="2 3">
    <name type="scientific">Halobacillus andaensis</name>
    <dbReference type="NCBI Taxonomy" id="1176239"/>
    <lineage>
        <taxon>Bacteria</taxon>
        <taxon>Bacillati</taxon>
        <taxon>Bacillota</taxon>
        <taxon>Bacilli</taxon>
        <taxon>Bacillales</taxon>
        <taxon>Bacillaceae</taxon>
        <taxon>Halobacillus</taxon>
    </lineage>
</organism>
<reference evidence="2" key="1">
    <citation type="journal article" date="2014" name="Int. J. Syst. Evol. Microbiol.">
        <title>Complete genome sequence of Corynebacterium casei LMG S-19264T (=DSM 44701T), isolated from a smear-ripened cheese.</title>
        <authorList>
            <consortium name="US DOE Joint Genome Institute (JGI-PGF)"/>
            <person name="Walter F."/>
            <person name="Albersmeier A."/>
            <person name="Kalinowski J."/>
            <person name="Ruckert C."/>
        </authorList>
    </citation>
    <scope>NUCLEOTIDE SEQUENCE</scope>
    <source>
        <strain evidence="2">CGMCC 1.12153</strain>
    </source>
</reference>
<name>A0A917BAS1_HALAA</name>
<dbReference type="PANTHER" id="PTHR30041:SF8">
    <property type="entry name" value="PROTEIN YFFB"/>
    <property type="match status" value="1"/>
</dbReference>
<dbReference type="SUPFAM" id="SSF52833">
    <property type="entry name" value="Thioredoxin-like"/>
    <property type="match status" value="1"/>
</dbReference>
<reference evidence="2" key="2">
    <citation type="submission" date="2020-09" db="EMBL/GenBank/DDBJ databases">
        <authorList>
            <person name="Sun Q."/>
            <person name="Zhou Y."/>
        </authorList>
    </citation>
    <scope>NUCLEOTIDE SEQUENCE</scope>
    <source>
        <strain evidence="2">CGMCC 1.12153</strain>
    </source>
</reference>
<proteinExistence type="inferred from homology"/>
<dbReference type="Proteomes" id="UP000660110">
    <property type="component" value="Unassembled WGS sequence"/>
</dbReference>
<comment type="caution">
    <text evidence="2">The sequence shown here is derived from an EMBL/GenBank/DDBJ whole genome shotgun (WGS) entry which is preliminary data.</text>
</comment>
<dbReference type="EMBL" id="BMEL01000004">
    <property type="protein sequence ID" value="GGF32383.1"/>
    <property type="molecule type" value="Genomic_DNA"/>
</dbReference>
<evidence type="ECO:0008006" key="4">
    <source>
        <dbReference type="Google" id="ProtNLM"/>
    </source>
</evidence>
<dbReference type="PROSITE" id="PS51353">
    <property type="entry name" value="ARSC"/>
    <property type="match status" value="1"/>
</dbReference>
<dbReference type="NCBIfam" id="TIGR01617">
    <property type="entry name" value="arsC_related"/>
    <property type="match status" value="1"/>
</dbReference>
<dbReference type="InterPro" id="IPR006504">
    <property type="entry name" value="Tscrpt_reg_Spx/MgsR"/>
</dbReference>
<gene>
    <name evidence="2" type="primary">yusI</name>
    <name evidence="2" type="ORF">GCM10010954_34470</name>
</gene>
<evidence type="ECO:0000313" key="3">
    <source>
        <dbReference type="Proteomes" id="UP000660110"/>
    </source>
</evidence>
<sequence>MSLTFYWYPNCGTCKKAKKWLDEHEVSYTTVHIVEETPSEEELSTIIEKSGLSARKFFNTSGKKYRELNMKEKLNDASEEEMIKWLASEGMLIKRPIVTDSNTVTVGFKEEQFENQWKQ</sequence>
<dbReference type="InterPro" id="IPR006660">
    <property type="entry name" value="Arsenate_reductase-like"/>
</dbReference>
<dbReference type="RefSeq" id="WP_188378743.1">
    <property type="nucleotide sequence ID" value="NZ_BMEL01000004.1"/>
</dbReference>